<feature type="domain" description="Dystroglycan-type cadherin-like" evidence="5">
    <location>
        <begin position="2867"/>
        <end position="2958"/>
    </location>
</feature>
<evidence type="ECO:0000313" key="7">
    <source>
        <dbReference type="Proteomes" id="UP000320300"/>
    </source>
</evidence>
<dbReference type="OrthoDB" id="1236981at2"/>
<feature type="domain" description="Dystroglycan-type cadherin-like" evidence="5">
    <location>
        <begin position="2615"/>
        <end position="2697"/>
    </location>
</feature>
<organism evidence="6 7">
    <name type="scientific">Pedobacter westerhofensis</name>
    <dbReference type="NCBI Taxonomy" id="425512"/>
    <lineage>
        <taxon>Bacteria</taxon>
        <taxon>Pseudomonadati</taxon>
        <taxon>Bacteroidota</taxon>
        <taxon>Sphingobacteriia</taxon>
        <taxon>Sphingobacteriales</taxon>
        <taxon>Sphingobacteriaceae</taxon>
        <taxon>Pedobacter</taxon>
    </lineage>
</organism>
<dbReference type="Pfam" id="PF19081">
    <property type="entry name" value="Ig_7"/>
    <property type="match status" value="19"/>
</dbReference>
<dbReference type="Pfam" id="PF05345">
    <property type="entry name" value="He_PIG"/>
    <property type="match status" value="11"/>
</dbReference>
<feature type="region of interest" description="Disordered" evidence="1">
    <location>
        <begin position="3553"/>
        <end position="3574"/>
    </location>
</feature>
<feature type="domain" description="PKD/Chitinase" evidence="3">
    <location>
        <begin position="2620"/>
        <end position="2695"/>
    </location>
</feature>
<evidence type="ECO:0000259" key="5">
    <source>
        <dbReference type="SMART" id="SM00736"/>
    </source>
</evidence>
<dbReference type="InterPro" id="IPR003599">
    <property type="entry name" value="Ig_sub"/>
</dbReference>
<reference evidence="6 7" key="1">
    <citation type="submission" date="2017-05" db="EMBL/GenBank/DDBJ databases">
        <authorList>
            <person name="Varghese N."/>
            <person name="Submissions S."/>
        </authorList>
    </citation>
    <scope>NUCLEOTIDE SEQUENCE [LARGE SCALE GENOMIC DNA]</scope>
    <source>
        <strain evidence="6 7">DSM 19036</strain>
    </source>
</reference>
<dbReference type="GO" id="GO:0016020">
    <property type="term" value="C:membrane"/>
    <property type="evidence" value="ECO:0007669"/>
    <property type="project" value="InterPro"/>
</dbReference>
<feature type="domain" description="Immunoglobulin" evidence="4">
    <location>
        <begin position="1826"/>
        <end position="1909"/>
    </location>
</feature>
<dbReference type="InterPro" id="IPR044023">
    <property type="entry name" value="Ig_7"/>
</dbReference>
<accession>A0A521BZZ9</accession>
<feature type="domain" description="PKD/Chitinase" evidence="3">
    <location>
        <begin position="3322"/>
        <end position="3396"/>
    </location>
</feature>
<dbReference type="EMBL" id="FXTN01000003">
    <property type="protein sequence ID" value="SMO52779.1"/>
    <property type="molecule type" value="Genomic_DNA"/>
</dbReference>
<evidence type="ECO:0000256" key="1">
    <source>
        <dbReference type="SAM" id="MobiDB-lite"/>
    </source>
</evidence>
<feature type="domain" description="Immunoglobulin" evidence="4">
    <location>
        <begin position="1739"/>
        <end position="1815"/>
    </location>
</feature>
<feature type="domain" description="Immunoglobulin" evidence="4">
    <location>
        <begin position="2785"/>
        <end position="2864"/>
    </location>
</feature>
<feature type="domain" description="PKD/Chitinase" evidence="3">
    <location>
        <begin position="2871"/>
        <end position="2954"/>
    </location>
</feature>
<feature type="domain" description="Immunoglobulin" evidence="4">
    <location>
        <begin position="1246"/>
        <end position="1320"/>
    </location>
</feature>
<feature type="signal peptide" evidence="2">
    <location>
        <begin position="1"/>
        <end position="32"/>
    </location>
</feature>
<name>A0A521BZZ9_9SPHI</name>
<gene>
    <name evidence="6" type="ORF">SAMN06265348_103119</name>
</gene>
<feature type="domain" description="Immunoglobulin" evidence="4">
    <location>
        <begin position="1007"/>
        <end position="1082"/>
    </location>
</feature>
<dbReference type="Proteomes" id="UP000320300">
    <property type="component" value="Unassembled WGS sequence"/>
</dbReference>
<feature type="domain" description="PKD/Chitinase" evidence="3">
    <location>
        <begin position="614"/>
        <end position="746"/>
    </location>
</feature>
<evidence type="ECO:0000256" key="2">
    <source>
        <dbReference type="SAM" id="SignalP"/>
    </source>
</evidence>
<keyword evidence="2" id="KW-0732">Signal</keyword>
<feature type="domain" description="Dystroglycan-type cadherin-like" evidence="5">
    <location>
        <begin position="661"/>
        <end position="750"/>
    </location>
</feature>
<feature type="domain" description="Immunoglobulin" evidence="4">
    <location>
        <begin position="3136"/>
        <end position="3215"/>
    </location>
</feature>
<dbReference type="InterPro" id="IPR006644">
    <property type="entry name" value="Cadg"/>
</dbReference>
<evidence type="ECO:0000259" key="4">
    <source>
        <dbReference type="SMART" id="SM00409"/>
    </source>
</evidence>
<dbReference type="InterPro" id="IPR013783">
    <property type="entry name" value="Ig-like_fold"/>
</dbReference>
<feature type="domain" description="Dystroglycan-type cadherin-like" evidence="5">
    <location>
        <begin position="3312"/>
        <end position="3400"/>
    </location>
</feature>
<dbReference type="Pfam" id="PF13585">
    <property type="entry name" value="CHU_C"/>
    <property type="match status" value="1"/>
</dbReference>
<proteinExistence type="predicted"/>
<dbReference type="SUPFAM" id="SSF49313">
    <property type="entry name" value="Cadherin-like"/>
    <property type="match status" value="11"/>
</dbReference>
<feature type="domain" description="PKD/Chitinase" evidence="3">
    <location>
        <begin position="843"/>
        <end position="921"/>
    </location>
</feature>
<dbReference type="SMART" id="SM00736">
    <property type="entry name" value="CADG"/>
    <property type="match status" value="6"/>
</dbReference>
<dbReference type="InterPro" id="IPR026341">
    <property type="entry name" value="T9SS_type_B"/>
</dbReference>
<evidence type="ECO:0000313" key="6">
    <source>
        <dbReference type="EMBL" id="SMO52779.1"/>
    </source>
</evidence>
<feature type="chain" id="PRO_5022224913" evidence="2">
    <location>
        <begin position="33"/>
        <end position="3662"/>
    </location>
</feature>
<dbReference type="InterPro" id="IPR015919">
    <property type="entry name" value="Cadherin-like_sf"/>
</dbReference>
<feature type="domain" description="PKD/Chitinase" evidence="3">
    <location>
        <begin position="3209"/>
        <end position="3305"/>
    </location>
</feature>
<feature type="domain" description="Dystroglycan-type cadherin-like" evidence="5">
    <location>
        <begin position="3213"/>
        <end position="3309"/>
    </location>
</feature>
<dbReference type="GO" id="GO:0005509">
    <property type="term" value="F:calcium ion binding"/>
    <property type="evidence" value="ECO:0007669"/>
    <property type="project" value="InterPro"/>
</dbReference>
<protein>
    <submittedName>
        <fullName evidence="6">Gliding motility-associated C-terminal domain-containing protein</fullName>
    </submittedName>
</protein>
<evidence type="ECO:0000259" key="3">
    <source>
        <dbReference type="SMART" id="SM00089"/>
    </source>
</evidence>
<feature type="domain" description="Immunoglobulin" evidence="4">
    <location>
        <begin position="2257"/>
        <end position="2334"/>
    </location>
</feature>
<keyword evidence="7" id="KW-1185">Reference proteome</keyword>
<feature type="domain" description="PKD/Chitinase" evidence="3">
    <location>
        <begin position="2459"/>
        <end position="2606"/>
    </location>
</feature>
<feature type="domain" description="Dystroglycan-type cadherin-like" evidence="5">
    <location>
        <begin position="485"/>
        <end position="576"/>
    </location>
</feature>
<dbReference type="NCBIfam" id="TIGR04131">
    <property type="entry name" value="Bac_Flav_CTERM"/>
    <property type="match status" value="1"/>
</dbReference>
<dbReference type="Gene3D" id="2.60.40.10">
    <property type="entry name" value="Immunoglobulins"/>
    <property type="match status" value="13"/>
</dbReference>
<feature type="domain" description="Immunoglobulin" evidence="4">
    <location>
        <begin position="708"/>
        <end position="831"/>
    </location>
</feature>
<feature type="domain" description="PKD/Chitinase" evidence="3">
    <location>
        <begin position="1409"/>
        <end position="1492"/>
    </location>
</feature>
<feature type="domain" description="PKD/Chitinase" evidence="3">
    <location>
        <begin position="750"/>
        <end position="833"/>
    </location>
</feature>
<dbReference type="SMART" id="SM00409">
    <property type="entry name" value="IG"/>
    <property type="match status" value="8"/>
</dbReference>
<dbReference type="InterPro" id="IPR022409">
    <property type="entry name" value="PKD/Chitinase_dom"/>
</dbReference>
<dbReference type="SMART" id="SM00089">
    <property type="entry name" value="PKD"/>
    <property type="match status" value="9"/>
</dbReference>
<sequence length="3662" mass="371940">MKFTSTLKITKNFFFLILNLIVLTLSSSNSYAQTKNYAEVTPSIGTVAYYLVLGTPTTGSSSNAGSITSPGNAASGASTTPATLNANYANVLGLTAGEGEAYIQLKYGAAVAAGKTTYIPFDTPTITGVNLDLLNLVGDLTGLFSKNLVRVDAYSDATSASDGTKIADASVTNTIVRDAAGRNYFAVTSSTAYNSVRVRLRYTSNLLGLSLGSSIHLNVYTAFNHAADNCGSPLYTNLGEATGLNVSLTTALANPERAIDGNATTFSQLQAGLVGLGSAVSQTVYLNGLSGTGDVAKVMLSQPGTVLSVNLLGTITLQAFNGNTAVGGVQSASNLLNLQLLTGTGNDNIFPVYFTPGAPFDRIKITVNNTLAVGGNILSGGLKIHEVQRTVTKPVFAGTTGSGTLSICGGSTLSLSGQNLNPAYTYNFYKKANNVTTQVAAANAGTYTETGLAAGTYTYYISAQKSGCTGESDRDSLIVTVKPTLLFPTAALTNASVGRAYSKQVTAATGGTPGYTYGLAAGSTLPAGLTISPAGLITGTPTVAGSVTFILMVTDSFGCNTVSSFTLNVTPALVLPPATLPTGTVGTAYTPTLLPAPSGGTTPYIYTAANMPPGLAINPTTGEITGTPTLSGTFTFPVTLTDADGNAVSTNFTILVRDPLALAPATLSDGTAGKVYPTQIIPSATGGSGVYTYSATNVPAGLSFNPATREITGSPTQTGTFTFPVTVTDNEGRTATANYTITVKDPLVLATIALPNGTVGVNYPAQTIPAASGGTGPYTYVAANVPPGLIFDPLTRQITGTPTQSGTFTISVTVTDAAGTSLTTPYTLTVNGTLALAPATLADGKVGASYTSAAMPAVTGGTAPYSYTMTSLPAGLSFNPVTRVISGTPGVGGNFTVTMKVTDNGGASTSTDYALRVIVPDPIVSGTTICSGSTATLTVANPVTGVTYNFYSATGNTPLASGTSYSTVALTQTTTFYAEGVSGTGASARIPVTITVNPAPEPPTVLTNNLTISSGQTAVLQATADANSTIFWYTTPTGGVAAGSGSSFTTPALTATTTYYAGTVNSSGCSSLTRVPVLITVISIPANPNCNAATSQQSNITGLLCLLCAIENPGNSTDADLNNYTEIRLTAGVAATAYQRLIFQRTGLATDSIRLDLETPVGLADFGVLGGITINVMNGNTVVRSYPLNGSLVNLGLLGGNRFKATVLATVAYDRVEVSYNPLVSAITSLRIYGAQVILPNPTLVSGNQTICSGTSATLTATALGGTTLTWYDAPTAGNVLASGGTYPTPTLTATTTYYIEVSSNGCANPARVPVTVTVTPAVSTPVLATVAPVCSGATGVLSVDNPQAGITYRWYSTATGGTAVFTGETFVTPALTANTTYYLEASNGNCTSATRVAAAIVVNPRPVLPQVQASATTVKQGQLATLTATSSESNVTFNWYTTADGTTPVFTGASYTTPPLFATTTFYVVSVSASGCASSARVQQTINVNGSGTPVPVLCELPVSQTSGVAGTLSLLARVNNPGLAIDGDQQTASTLSIPVGLNASVFQKVNFTGLSNAGDTVRIRLTATDQLLSLSLLSGITITTYQGTTSNNDGVALNNGLINLQLLNGGAEALISLVPTAQFDAAEVRLGSGILGALSAVNFNYARRITIAPTVASANVTACLNATPTLTVTNPQAGITYNWYTTATGGTPVFTGENFVVPAVTADIQYYVEATRNGCGGSRTAVNITVIPAPLVPSLLSATEQTCQNANLVLQVQNPQAGFTYQWYEGSTLIPGATGSSYSITNIQTSATYSVEAINSCGTVSARATVTVTVGSLTAPVLNPTAITINSGEQTILNASSSTSDLVYTWYATDPAQPGAVAVSAPTNGANGTFITPNLTTTTTYYVTAQSSAVGGCISPAASVVVTVKPISTNPGSVPCEPAISQTVSSGGTLSVNANVSNPGFAVDDDVETSSSLFIPFGVNSYVAQKVNFSGLSQVGDTVRLRLTSPSGRLSASIGSSITLTTHNGTTSNGDERTIISSGINLQISGNGTDATIDFVPAQVYDGVELKLNSGLLGALSGLNLNYARRIILAPTPAVANVTVCEGSQATLAVANPPAGITYKWYDSGLALLASTNTYQTPATLPAGIYTYYVSANRNGCESAKVPVIVTVLGIPAAPVPSASNPTTTCLNTPVTLSVNQVAGVSYNWYDAATGGNLLASNTSSYTTSGMLAVGTTNFYVKAVNSNACTNTSARTQVSITIRPNATDADLSVAVADNTFCAGASTTLTASSTTVTNPVFTWYSDAALLNPVFSGATFNIASISAATTYYVTVRGDDKCESTTGKPVTLTVKPSATAADIDISGIPASLCSGTAVTLTASSSTVTNPVFTWYTDAALTNAVFTGPVYTTAALTGNTNFYVTVQGSDRCPNTSANAKVIQLTVNPPAVAADININGVPATVCSGSGAALTASSTTVINPVFTWYTDAALTNAVFTGAVYNTPSITANTTYYVTIRGDNKCENISGTGKVVLVTVNPALVFTGAALPTGTVPVPYVSQINAATGGMPGYSYIVASGNTLPPGLSLSAAGQLFGLPTVAGNYTFAITASDSRGCNATATFTISIGSIGLMTLPPATLHDGIVDAPYAPETLPAPVGGTGPYTYVATNVPPGFNFDTNTRILSGTPTLGGTFTFTVTVTDANGLTASTIYTVVVNVTAPVVANAESCNGTSAVLTVSNPTPNVSYNWYASASGGAILGTGTTFQTPAIAATTTFYAEGVSVTARSTRTAVTVTVKPSATAADVTVTGIPATVCSGSGVTLTASSTTVTNPVFTWYTDVALTNAVFTGDTYQIPSLTANTNYFVSVRGDNKCENEPGSGKAVALSVNPAISFTGTTLSTANTSTAYSVQINPATGGTPGYTYNLPAGTTLPAGISLSATGVISGTPTVPGTYTFALMVTDSGGCTANANFNLTINGTAANPMMLPPANLPNGEVGTLYTPQVLPAVTGGTGPFTYVATNLPPGLVFDPLTREISGTPTLGGTFTFTVTVTDATGATATSNYTVIVTVPAPVVLNAASCGGTTVTLTVQNPLADVTYNWYNTASGGTAIAQGTSFQTPVVTANTIYYAEGSSGTAVSSRTPVNVNLGSKATSADIIITGEPAAAICSGSAVSLTAGSTTVTNPVFTWYTDAALATAVFTGPTYTIPSITARATYYVTVRGDNQCENAAGTARVVTLTVNPAMSFNTSVLPAATNGTAYVARINEATGGTPGYTYTLASGSSLPAGLSLSPTGIISGTPTVSGSYNFSITASDTKGCNATAAFSLSVGAVSTTPLSLPPATLPDGLVGTPYVPQTLPAAVGGTGPFTYTAVNLPPGLTFNPATREITGTPTLGGTYSITVTVTDGTGATATATYVVLIKVPNPIVFSAQSCDGISTTLTVSNPIANVTYNWYATATGGNILATGTSFQTPALTTSTSYYVEGVSGTAVSNRTLGNVVILAKLAAPVVTRQSSTFTSITFGWSAVTGAASYEVSSNGGTTWEDPSFGSGGLSHLAFGLQSNEAVTLMVRAKGTSACQTSDSGSFTGRANNGSGSESDTNQIFIPNTFTPNGDGNNDVFYVYGNAVVNAAMRIYDQWGHVVFISQQMQNGWDGTYRGQPQPNGVYVYIIDVIMKDGTQIMRKGTVTILK</sequence>